<feature type="compositionally biased region" description="Polar residues" evidence="3">
    <location>
        <begin position="98"/>
        <end position="107"/>
    </location>
</feature>
<feature type="region of interest" description="Disordered" evidence="3">
    <location>
        <begin position="85"/>
        <end position="122"/>
    </location>
</feature>
<dbReference type="PANTHER" id="PTHR26312">
    <property type="entry name" value="TETRATRICOPEPTIDE REPEAT PROTEIN 5"/>
    <property type="match status" value="1"/>
</dbReference>
<dbReference type="InterPro" id="IPR019734">
    <property type="entry name" value="TPR_rpt"/>
</dbReference>
<evidence type="ECO:0000256" key="3">
    <source>
        <dbReference type="SAM" id="MobiDB-lite"/>
    </source>
</evidence>
<sequence>MVSLAKFHYCDQTLHLRLDTHRKPQPKPVSYRILHKPPPSRVIRASSFSSNPKPSFLKTTCVTLTTAAALLSASLHLSTKPVTAATLVSPPPPPSTAADLTSDQISSRPKEEEEEAALEKHLTKNPNDVEALQSLMKIKFQTKNIDHALEILNRLIEIQPEEQEWRILKAQVQTYGGDFDSATKGFEEVLSKDPFRVEAYHGLVMAYSESESKLSEIESRINEAIEKCKKENKKDFRDFMLLIAQIRVIKGNPIEALRVYQELVKDEPKDFRPYLCQGLIYTLMKKKDEAEKQFAEFRRLVPENHPYKEYLDANVLNTNKLFAKNHDPYYSKFNEYHTDLGGDGGVSFRLGPDGGIGTFFGNILKIRRCDGDHGFKPKMVGLCGSCGGESASPLAHGLDQSKRLVSS</sequence>
<reference evidence="4" key="2">
    <citation type="submission" date="2000-04" db="EMBL/GenBank/DDBJ databases">
        <authorList>
            <person name="Bevan M."/>
            <person name="Hilbert H."/>
            <person name="Braun M."/>
            <person name="Holzer E."/>
            <person name="Brandt A."/>
            <person name="Duesterhoeft A."/>
            <person name="Bancroft I."/>
            <person name="Mewes H.W."/>
            <person name="Rudd S."/>
            <person name="Lemcke K."/>
            <person name="Mayer K.F.X."/>
        </authorList>
    </citation>
    <scope>NUCLEOTIDE SEQUENCE</scope>
</reference>
<dbReference type="SMART" id="SM00028">
    <property type="entry name" value="TPR"/>
    <property type="match status" value="2"/>
</dbReference>
<dbReference type="PROSITE" id="PS50005">
    <property type="entry name" value="TPR"/>
    <property type="match status" value="1"/>
</dbReference>
<dbReference type="AlphaFoldDB" id="Q9LZ43"/>
<accession>Q9LZ43</accession>
<proteinExistence type="predicted"/>
<reference evidence="4" key="3">
    <citation type="submission" date="2000-04" db="EMBL/GenBank/DDBJ databases">
        <authorList>
            <person name="EU Arabidopsis sequencing project"/>
        </authorList>
    </citation>
    <scope>NUCLEOTIDE SEQUENCE</scope>
</reference>
<name>Q9LZ43_ARATH</name>
<dbReference type="Gene3D" id="1.25.40.10">
    <property type="entry name" value="Tetratricopeptide repeat domain"/>
    <property type="match status" value="1"/>
</dbReference>
<reference key="1">
    <citation type="journal article" date="2000" name="Nature">
        <title>Sequence and analysis of chromosome 5 of the plant Arabidopsis thaliana.</title>
        <authorList>
            <consortium name="Kazusa DNA Research Institute"/>
            <consortium name="Cold Spring Harbor and Washington University in St Louis Sequencing Consortium"/>
            <consortium name="European Union Arabidopsis Genome Sequencing Consortium"/>
            <person name="Tabata S."/>
            <person name="Kaneko T."/>
            <person name="Nakamura Y."/>
            <person name="Kotani H."/>
            <person name="Kato T."/>
            <person name="Asamizu E."/>
            <person name="Miyajima N."/>
            <person name="Sasamoto S."/>
            <person name="Kimura T."/>
            <person name="Hosouchi T."/>
            <person name="Kawashima K."/>
            <person name="Kohara M."/>
            <person name="Matsumoto M."/>
            <person name="Matsuno A."/>
            <person name="Muraki A."/>
            <person name="Nakayama S."/>
            <person name="Nakazaki N."/>
            <person name="Naruo K."/>
            <person name="Okumura S."/>
            <person name="Shinpo S."/>
            <person name="Takeuchi C."/>
            <person name="Wada T."/>
            <person name="Watanabe A."/>
            <person name="Yamada M."/>
            <person name="Yasuda M."/>
            <person name="Sato S."/>
            <person name="de la Bastide M."/>
            <person name="Huang E."/>
            <person name="Spiegel L."/>
            <person name="Gnoj L."/>
            <person name="O'Shaughnessy A."/>
            <person name="Preston R."/>
            <person name="Habermann K."/>
            <person name="Murray J."/>
            <person name="Johnson D."/>
            <person name="Rohlfing T."/>
            <person name="Nelson J."/>
            <person name="Stoneking T."/>
            <person name="Pepin K."/>
            <person name="Spieth J."/>
            <person name="Sekhon M."/>
            <person name="Armstrong J."/>
            <person name="Becker M."/>
            <person name="Belter E."/>
            <person name="Cordum H."/>
            <person name="Cordes M."/>
            <person name="Courtney L."/>
            <person name="Courtney W."/>
            <person name="Dante M."/>
            <person name="Du H."/>
            <person name="Edwards J."/>
            <person name="Fryman J."/>
            <person name="Haakensen B."/>
            <person name="Lamar E."/>
            <person name="Latreille P."/>
            <person name="Leonard S."/>
            <person name="Meyer R."/>
            <person name="Mulvaney E."/>
            <person name="Ozersky P."/>
            <person name="Riley A."/>
            <person name="Strowmatt C."/>
            <person name="Wagner-McPherson C."/>
            <person name="Wollam A."/>
            <person name="Yoakum M."/>
            <person name="Bell M."/>
            <person name="Dedhia N."/>
            <person name="Parnell L."/>
            <person name="Shah R."/>
            <person name="Rodriguez M."/>
            <person name="See L.H."/>
            <person name="Vil D."/>
            <person name="Baker J."/>
            <person name="Kirchoff K."/>
            <person name="Toth K."/>
            <person name="King L."/>
            <person name="Bahret A."/>
            <person name="Miller B."/>
            <person name="Marra M."/>
            <person name="Martienssen R."/>
            <person name="McCombie W.R."/>
            <person name="Wilson R.K."/>
            <person name="Murphy G."/>
            <person name="Bancroft I."/>
            <person name="Volckaert G."/>
            <person name="Wambutt R."/>
            <person name="Dusterhoft A."/>
            <person name="Stiekema W."/>
            <person name="Pohl T."/>
            <person name="Entian K.D."/>
            <person name="Terryn N."/>
            <person name="Hartley N."/>
            <person name="Bent E."/>
            <person name="Johnson S."/>
            <person name="Langham S.A."/>
            <person name="McCullagh B."/>
            <person name="Robben J."/>
            <person name="Grymonprez B."/>
            <person name="Zimmermann W."/>
            <person name="Ramsperger U."/>
            <person name="Wedler H."/>
            <person name="Balke K."/>
            <person name="Wedler E."/>
            <person name="Peters S."/>
            <person name="van Staveren M."/>
            <person name="Dirkse W."/>
            <person name="Mooijman P."/>
            <person name="Lankhorst R.K."/>
            <person name="Weitzenegger T."/>
            <person name="Bothe G."/>
            <person name="Rose M."/>
            <person name="Hauf J."/>
            <person name="Berneiser S."/>
            <person name="Hempel S."/>
            <person name="Feldpausch M."/>
            <person name="Lamberth S."/>
            <person name="Villarroel R."/>
            <person name="Gielen J."/>
            <person name="Ardiles W."/>
            <person name="Bents O."/>
            <person name="Lemcke K."/>
            <person name="Kolesov G."/>
            <person name="Mayer K."/>
            <person name="Rudd S."/>
            <person name="Schoof H."/>
            <person name="Schueller C."/>
            <person name="Zaccaria P."/>
            <person name="Mewes H.W."/>
            <person name="Bevan M."/>
            <person name="Fransz P."/>
        </authorList>
    </citation>
    <scope>NUCLEOTIDE SEQUENCE [LARGE SCALE GENOMIC DNA]</scope>
    <source>
        <strain>cv. Columbia</strain>
    </source>
</reference>
<feature type="repeat" description="TPR" evidence="1">
    <location>
        <begin position="129"/>
        <end position="162"/>
    </location>
</feature>
<protein>
    <submittedName>
        <fullName evidence="4">Uncharacterized protein T22P11_180</fullName>
    </submittedName>
</protein>
<keyword evidence="2" id="KW-0175">Coiled coil</keyword>
<dbReference type="ExpressionAtlas" id="Q9LZ43">
    <property type="expression patterns" value="baseline and differential"/>
</dbReference>
<dbReference type="EMBL" id="AL162971">
    <property type="protein sequence ID" value="CAB85996.1"/>
    <property type="molecule type" value="Genomic_DNA"/>
</dbReference>
<dbReference type="PIR" id="T48280">
    <property type="entry name" value="T48280"/>
</dbReference>
<evidence type="ECO:0000256" key="2">
    <source>
        <dbReference type="SAM" id="Coils"/>
    </source>
</evidence>
<dbReference type="InterPro" id="IPR011990">
    <property type="entry name" value="TPR-like_helical_dom_sf"/>
</dbReference>
<gene>
    <name evidence="4" type="primary">T22P11_180</name>
</gene>
<dbReference type="Pfam" id="PF14559">
    <property type="entry name" value="TPR_19"/>
    <property type="match status" value="1"/>
</dbReference>
<dbReference type="SUPFAM" id="SSF48452">
    <property type="entry name" value="TPR-like"/>
    <property type="match status" value="1"/>
</dbReference>
<evidence type="ECO:0000313" key="4">
    <source>
        <dbReference type="EMBL" id="CAB85996.1"/>
    </source>
</evidence>
<dbReference type="FunFam" id="1.25.40.10:FF:001850">
    <property type="entry name" value="Tetratricopeptide repeat (TPR)-like superfamily protein"/>
    <property type="match status" value="1"/>
</dbReference>
<dbReference type="PANTHER" id="PTHR26312:SF152">
    <property type="entry name" value="TETRATRICOPEPTIDE REPEAT (TPR)-LIKE SUPERFAMILY PROTEIN"/>
    <property type="match status" value="1"/>
</dbReference>
<keyword evidence="1" id="KW-0802">TPR repeat</keyword>
<feature type="coiled-coil region" evidence="2">
    <location>
        <begin position="207"/>
        <end position="234"/>
    </location>
</feature>
<evidence type="ECO:0000256" key="1">
    <source>
        <dbReference type="PROSITE-ProRule" id="PRU00339"/>
    </source>
</evidence>
<organism evidence="4">
    <name type="scientific">Arabidopsis thaliana</name>
    <name type="common">Mouse-ear cress</name>
    <dbReference type="NCBI Taxonomy" id="3702"/>
    <lineage>
        <taxon>Eukaryota</taxon>
        <taxon>Viridiplantae</taxon>
        <taxon>Streptophyta</taxon>
        <taxon>Embryophyta</taxon>
        <taxon>Tracheophyta</taxon>
        <taxon>Spermatophyta</taxon>
        <taxon>Magnoliopsida</taxon>
        <taxon>eudicotyledons</taxon>
        <taxon>Gunneridae</taxon>
        <taxon>Pentapetalae</taxon>
        <taxon>rosids</taxon>
        <taxon>malvids</taxon>
        <taxon>Brassicales</taxon>
        <taxon>Brassicaceae</taxon>
        <taxon>Camelineae</taxon>
        <taxon>Arabidopsis</taxon>
    </lineage>
</organism>